<evidence type="ECO:0000313" key="2">
    <source>
        <dbReference type="EMBL" id="KKL87676.1"/>
    </source>
</evidence>
<sequence length="86" mass="10151">MIEKSILLIISIIDFVIILINRIVGATKSLQNRAVHIWKNIVIRKWAYSSLGIIDSIVIWIKKYLEDLRVVLKYRFYYQNVTLFGP</sequence>
<keyword evidence="1" id="KW-0472">Membrane</keyword>
<keyword evidence="1" id="KW-0812">Transmembrane</keyword>
<keyword evidence="1" id="KW-1133">Transmembrane helix</keyword>
<gene>
    <name evidence="2" type="ORF">LCGC14_1932350</name>
</gene>
<accession>A0A0F9GB20</accession>
<comment type="caution">
    <text evidence="2">The sequence shown here is derived from an EMBL/GenBank/DDBJ whole genome shotgun (WGS) entry which is preliminary data.</text>
</comment>
<name>A0A0F9GB20_9ZZZZ</name>
<reference evidence="2" key="1">
    <citation type="journal article" date="2015" name="Nature">
        <title>Complex archaea that bridge the gap between prokaryotes and eukaryotes.</title>
        <authorList>
            <person name="Spang A."/>
            <person name="Saw J.H."/>
            <person name="Jorgensen S.L."/>
            <person name="Zaremba-Niedzwiedzka K."/>
            <person name="Martijn J."/>
            <person name="Lind A.E."/>
            <person name="van Eijk R."/>
            <person name="Schleper C."/>
            <person name="Guy L."/>
            <person name="Ettema T.J."/>
        </authorList>
    </citation>
    <scope>NUCLEOTIDE SEQUENCE</scope>
</reference>
<feature type="transmembrane region" description="Helical" evidence="1">
    <location>
        <begin position="6"/>
        <end position="25"/>
    </location>
</feature>
<organism evidence="2">
    <name type="scientific">marine sediment metagenome</name>
    <dbReference type="NCBI Taxonomy" id="412755"/>
    <lineage>
        <taxon>unclassified sequences</taxon>
        <taxon>metagenomes</taxon>
        <taxon>ecological metagenomes</taxon>
    </lineage>
</organism>
<evidence type="ECO:0000256" key="1">
    <source>
        <dbReference type="SAM" id="Phobius"/>
    </source>
</evidence>
<dbReference type="AlphaFoldDB" id="A0A0F9GB20"/>
<protein>
    <submittedName>
        <fullName evidence="2">Uncharacterized protein</fullName>
    </submittedName>
</protein>
<proteinExistence type="predicted"/>
<feature type="non-terminal residue" evidence="2">
    <location>
        <position position="86"/>
    </location>
</feature>
<dbReference type="EMBL" id="LAZR01020771">
    <property type="protein sequence ID" value="KKL87676.1"/>
    <property type="molecule type" value="Genomic_DNA"/>
</dbReference>